<dbReference type="AlphaFoldDB" id="A0A9Q0H948"/>
<dbReference type="OrthoDB" id="1906820at2759"/>
<evidence type="ECO:0000313" key="1">
    <source>
        <dbReference type="EMBL" id="KAJ4961544.1"/>
    </source>
</evidence>
<accession>A0A9Q0H948</accession>
<keyword evidence="2" id="KW-1185">Reference proteome</keyword>
<name>A0A9Q0H948_9MAGN</name>
<dbReference type="EMBL" id="JAMYWD010000009">
    <property type="protein sequence ID" value="KAJ4961544.1"/>
    <property type="molecule type" value="Genomic_DNA"/>
</dbReference>
<evidence type="ECO:0000313" key="2">
    <source>
        <dbReference type="Proteomes" id="UP001141806"/>
    </source>
</evidence>
<organism evidence="1 2">
    <name type="scientific">Protea cynaroides</name>
    <dbReference type="NCBI Taxonomy" id="273540"/>
    <lineage>
        <taxon>Eukaryota</taxon>
        <taxon>Viridiplantae</taxon>
        <taxon>Streptophyta</taxon>
        <taxon>Embryophyta</taxon>
        <taxon>Tracheophyta</taxon>
        <taxon>Spermatophyta</taxon>
        <taxon>Magnoliopsida</taxon>
        <taxon>Proteales</taxon>
        <taxon>Proteaceae</taxon>
        <taxon>Protea</taxon>
    </lineage>
</organism>
<evidence type="ECO:0008006" key="3">
    <source>
        <dbReference type="Google" id="ProtNLM"/>
    </source>
</evidence>
<dbReference type="Proteomes" id="UP001141806">
    <property type="component" value="Unassembled WGS sequence"/>
</dbReference>
<reference evidence="1" key="1">
    <citation type="journal article" date="2023" name="Plant J.">
        <title>The genome of the king protea, Protea cynaroides.</title>
        <authorList>
            <person name="Chang J."/>
            <person name="Duong T.A."/>
            <person name="Schoeman C."/>
            <person name="Ma X."/>
            <person name="Roodt D."/>
            <person name="Barker N."/>
            <person name="Li Z."/>
            <person name="Van de Peer Y."/>
            <person name="Mizrachi E."/>
        </authorList>
    </citation>
    <scope>NUCLEOTIDE SEQUENCE</scope>
    <source>
        <tissue evidence="1">Young leaves</tissue>
    </source>
</reference>
<gene>
    <name evidence="1" type="ORF">NE237_021454</name>
</gene>
<proteinExistence type="predicted"/>
<comment type="caution">
    <text evidence="1">The sequence shown here is derived from an EMBL/GenBank/DDBJ whole genome shotgun (WGS) entry which is preliminary data.</text>
</comment>
<sequence length="160" mass="17874">METIDHVLLTCSFARAAWLGFQMTSVIPSSSEFKLHRWLLQLASLPSVPKHHAQQVFSYAAFLCWNMWKSRNELYFDHKSYSLVDVIFRAEKAFNEYYMSVSPSQVQASSMHIILAPAATRTLPPVGCFKLNSDAALKQGSGRVGVAEAIKAGLSDLYVV</sequence>
<protein>
    <recommendedName>
        <fullName evidence="3">Reverse transcriptase zinc-binding domain-containing protein</fullName>
    </recommendedName>
</protein>